<accession>A0AAP9EBN7</accession>
<dbReference type="Proteomes" id="UP000321298">
    <property type="component" value="Chromosome"/>
</dbReference>
<feature type="transmembrane region" description="Helical" evidence="1">
    <location>
        <begin position="54"/>
        <end position="75"/>
    </location>
</feature>
<reference evidence="2 3" key="1">
    <citation type="submission" date="2019-06" db="EMBL/GenBank/DDBJ databases">
        <title>Genome analyses of bacteria isolated from kimchi.</title>
        <authorList>
            <person name="Lee S."/>
            <person name="Ahn S."/>
            <person name="Roh S."/>
        </authorList>
    </citation>
    <scope>NUCLEOTIDE SEQUENCE [LARGE SCALE GENOMIC DNA]</scope>
    <source>
        <strain evidence="2 3">CBA3625</strain>
    </source>
</reference>
<keyword evidence="1" id="KW-0472">Membrane</keyword>
<dbReference type="InterPro" id="IPR046503">
    <property type="entry name" value="DUF6681"/>
</dbReference>
<keyword evidence="3" id="KW-1185">Reference proteome</keyword>
<protein>
    <submittedName>
        <fullName evidence="2">Uncharacterized protein</fullName>
    </submittedName>
</protein>
<evidence type="ECO:0000313" key="3">
    <source>
        <dbReference type="Proteomes" id="UP000321298"/>
    </source>
</evidence>
<feature type="transmembrane region" description="Helical" evidence="1">
    <location>
        <begin position="25"/>
        <end position="42"/>
    </location>
</feature>
<organism evidence="2 3">
    <name type="scientific">Leuconostoc lactis</name>
    <dbReference type="NCBI Taxonomy" id="1246"/>
    <lineage>
        <taxon>Bacteria</taxon>
        <taxon>Bacillati</taxon>
        <taxon>Bacillota</taxon>
        <taxon>Bacilli</taxon>
        <taxon>Lactobacillales</taxon>
        <taxon>Lactobacillaceae</taxon>
        <taxon>Leuconostoc</taxon>
    </lineage>
</organism>
<sequence length="264" mass="29555">MFTLLDLVNSYLGYFSTNSKTKNRIYTAVSAIGVWYVLYIAYRFLANGRWLRGAMIAIVFVILAYFVVLNIIYYFTNTVVKWDISPKIEKVLGGPQLEEEKVAVHEVIVPANGLYQRQNVMMGEVTVNATQQDNITQLATALMQLGLMKQDYGHLGEQAQRQIILQHDVIFANHPGTLLPYFDMVEVGGDIKIMGGINQLQARELGTLVMVGMTPTHQAMMTYRLALSSVVITGGMGHVATRTALLAVQQPYKIQVEVAYEKKN</sequence>
<dbReference type="AlphaFoldDB" id="A0AAP9EBN7"/>
<evidence type="ECO:0000256" key="1">
    <source>
        <dbReference type="SAM" id="Phobius"/>
    </source>
</evidence>
<keyword evidence="1" id="KW-1133">Transmembrane helix</keyword>
<dbReference type="Pfam" id="PF20386">
    <property type="entry name" value="DUF6681"/>
    <property type="match status" value="1"/>
</dbReference>
<dbReference type="GeneID" id="66531260"/>
<name>A0AAP9EBN7_LEULA</name>
<keyword evidence="1" id="KW-0812">Transmembrane</keyword>
<gene>
    <name evidence="2" type="ORF">FGL83_03575</name>
</gene>
<evidence type="ECO:0000313" key="2">
    <source>
        <dbReference type="EMBL" id="QEA43812.1"/>
    </source>
</evidence>
<proteinExistence type="predicted"/>
<dbReference type="RefSeq" id="WP_147000902.1">
    <property type="nucleotide sequence ID" value="NZ_CP042387.1"/>
</dbReference>
<dbReference type="EMBL" id="CP042387">
    <property type="protein sequence ID" value="QEA43812.1"/>
    <property type="molecule type" value="Genomic_DNA"/>
</dbReference>